<evidence type="ECO:0000256" key="1">
    <source>
        <dbReference type="SAM" id="MobiDB-lite"/>
    </source>
</evidence>
<protein>
    <recommendedName>
        <fullName evidence="5">Lipoprotein</fullName>
    </recommendedName>
</protein>
<dbReference type="AlphaFoldDB" id="A0A258HH81"/>
<feature type="signal peptide" evidence="2">
    <location>
        <begin position="1"/>
        <end position="20"/>
    </location>
</feature>
<evidence type="ECO:0000256" key="2">
    <source>
        <dbReference type="SAM" id="SignalP"/>
    </source>
</evidence>
<dbReference type="EMBL" id="NCEQ01000008">
    <property type="protein sequence ID" value="OYX56375.1"/>
    <property type="molecule type" value="Genomic_DNA"/>
</dbReference>
<accession>A0A258HH81</accession>
<dbReference type="PROSITE" id="PS51257">
    <property type="entry name" value="PROKAR_LIPOPROTEIN"/>
    <property type="match status" value="1"/>
</dbReference>
<feature type="region of interest" description="Disordered" evidence="1">
    <location>
        <begin position="32"/>
        <end position="59"/>
    </location>
</feature>
<gene>
    <name evidence="3" type="ORF">B7Y86_10165</name>
</gene>
<reference evidence="3 4" key="1">
    <citation type="submission" date="2017-03" db="EMBL/GenBank/DDBJ databases">
        <title>Lifting the veil on microbial sulfur biogeochemistry in mining wastewaters.</title>
        <authorList>
            <person name="Kantor R.S."/>
            <person name="Colenbrander Nelson T."/>
            <person name="Marshall S."/>
            <person name="Bennett D."/>
            <person name="Apte S."/>
            <person name="Camacho D."/>
            <person name="Thomas B.C."/>
            <person name="Warren L.A."/>
            <person name="Banfield J.F."/>
        </authorList>
    </citation>
    <scope>NUCLEOTIDE SEQUENCE [LARGE SCALE GENOMIC DNA]</scope>
    <source>
        <strain evidence="3">32-68-21</strain>
    </source>
</reference>
<dbReference type="PANTHER" id="PTHR41339:SF1">
    <property type="entry name" value="SECRETED PROTEIN"/>
    <property type="match status" value="1"/>
</dbReference>
<keyword evidence="2" id="KW-0732">Signal</keyword>
<comment type="caution">
    <text evidence="3">The sequence shown here is derived from an EMBL/GenBank/DDBJ whole genome shotgun (WGS) entry which is preliminary data.</text>
</comment>
<feature type="chain" id="PRO_5013305375" description="Lipoprotein" evidence="2">
    <location>
        <begin position="21"/>
        <end position="507"/>
    </location>
</feature>
<evidence type="ECO:0008006" key="5">
    <source>
        <dbReference type="Google" id="ProtNLM"/>
    </source>
</evidence>
<sequence length="507" mass="51160">MSMLRLTKVLMAGVAVMALAACGSAEVASPGEGDFGSGTGTGGGTTPTPLPAGTPAPDCPTGLTNVGTVAAGTLRACQLPETISGSLTLSVRAGTIYAISGRTQVGTDRGADPAAPVAGSVQGILTIDPGVKVFASGGSDYLLVNRGSQIFAEGTATQPIIFTSRQNVEGATNLSSQGQWGGLVIAGRAPTAVCPAGVTAPNASCVGQVEGTSANYGGNTLADNSGRLRYVQVNFSGFELSPNNELQALTLAGVGSGTTVEFFQSYNSSDDGIEIFGGTVNLRNIVINGADDDGLDTDTGWRGGAQFGIITQKPTAVTNGSRGLEWSAAPSGTAFFSEPKISNFTIVGRNAAVAADALITMNTGTKPTVINSIFTNPTTSAAACLDIDDAQTVTNAPIFRSVFFACSRPYENDTNIDAAATGAVFTSATNVNNTAAGTSTMTAPAGATMTNNGLTFINGANETAVVATNGNALYPFFTSVTYIGAVRNTADTWYLGWTCGLAAGSTC</sequence>
<evidence type="ECO:0000313" key="4">
    <source>
        <dbReference type="Proteomes" id="UP000216147"/>
    </source>
</evidence>
<feature type="compositionally biased region" description="Pro residues" evidence="1">
    <location>
        <begin position="48"/>
        <end position="58"/>
    </location>
</feature>
<proteinExistence type="predicted"/>
<name>A0A258HH81_9CAUL</name>
<dbReference type="Proteomes" id="UP000216147">
    <property type="component" value="Unassembled WGS sequence"/>
</dbReference>
<organism evidence="3 4">
    <name type="scientific">Brevundimonas subvibrioides</name>
    <dbReference type="NCBI Taxonomy" id="74313"/>
    <lineage>
        <taxon>Bacteria</taxon>
        <taxon>Pseudomonadati</taxon>
        <taxon>Pseudomonadota</taxon>
        <taxon>Alphaproteobacteria</taxon>
        <taxon>Caulobacterales</taxon>
        <taxon>Caulobacteraceae</taxon>
        <taxon>Brevundimonas</taxon>
    </lineage>
</organism>
<dbReference type="PANTHER" id="PTHR41339">
    <property type="entry name" value="LIPL48"/>
    <property type="match status" value="1"/>
</dbReference>
<feature type="compositionally biased region" description="Gly residues" evidence="1">
    <location>
        <begin position="33"/>
        <end position="45"/>
    </location>
</feature>
<evidence type="ECO:0000313" key="3">
    <source>
        <dbReference type="EMBL" id="OYX56375.1"/>
    </source>
</evidence>